<feature type="transmembrane region" description="Helical" evidence="1">
    <location>
        <begin position="6"/>
        <end position="28"/>
    </location>
</feature>
<dbReference type="Pfam" id="PF14501">
    <property type="entry name" value="HATPase_c_5"/>
    <property type="match status" value="1"/>
</dbReference>
<evidence type="ECO:0000313" key="4">
    <source>
        <dbReference type="Proteomes" id="UP000030008"/>
    </source>
</evidence>
<dbReference type="SUPFAM" id="SSF55874">
    <property type="entry name" value="ATPase domain of HSP90 chaperone/DNA topoisomerase II/histidine kinase"/>
    <property type="match status" value="1"/>
</dbReference>
<dbReference type="AlphaFoldDB" id="A0A099ICG1"/>
<evidence type="ECO:0000256" key="1">
    <source>
        <dbReference type="SAM" id="Phobius"/>
    </source>
</evidence>
<dbReference type="PANTHER" id="PTHR40448:SF1">
    <property type="entry name" value="TWO-COMPONENT SENSOR HISTIDINE KINASE"/>
    <property type="match status" value="1"/>
</dbReference>
<gene>
    <name evidence="3" type="ORF">CIAN88_01450</name>
</gene>
<feature type="transmembrane region" description="Helical" evidence="1">
    <location>
        <begin position="105"/>
        <end position="124"/>
    </location>
</feature>
<dbReference type="RefSeq" id="WP_044903545.1">
    <property type="nucleotide sequence ID" value="NZ_JQIF01000007.1"/>
</dbReference>
<dbReference type="PANTHER" id="PTHR40448">
    <property type="entry name" value="TWO-COMPONENT SENSOR HISTIDINE KINASE"/>
    <property type="match status" value="1"/>
</dbReference>
<name>A0A099ICG1_CLOIN</name>
<accession>A0A099ICG1</accession>
<reference evidence="3 4" key="1">
    <citation type="submission" date="2014-08" db="EMBL/GenBank/DDBJ databases">
        <title>Clostridium innocuum, an unnegligible vancomycin-resistant pathogen causing extra-intestinal infections.</title>
        <authorList>
            <person name="Feng Y."/>
            <person name="Chiu C.-H."/>
        </authorList>
    </citation>
    <scope>NUCLEOTIDE SEQUENCE [LARGE SCALE GENOMIC DNA]</scope>
    <source>
        <strain evidence="3 4">AN88</strain>
    </source>
</reference>
<proteinExistence type="predicted"/>
<feature type="domain" description="Sensor histidine kinase NatK-like C-terminal" evidence="2">
    <location>
        <begin position="346"/>
        <end position="441"/>
    </location>
</feature>
<evidence type="ECO:0000259" key="2">
    <source>
        <dbReference type="Pfam" id="PF14501"/>
    </source>
</evidence>
<feature type="transmembrane region" description="Helical" evidence="1">
    <location>
        <begin position="212"/>
        <end position="231"/>
    </location>
</feature>
<feature type="transmembrane region" description="Helical" evidence="1">
    <location>
        <begin position="182"/>
        <end position="200"/>
    </location>
</feature>
<comment type="caution">
    <text evidence="3">The sequence shown here is derived from an EMBL/GenBank/DDBJ whole genome shotgun (WGS) entry which is preliminary data.</text>
</comment>
<dbReference type="InterPro" id="IPR032834">
    <property type="entry name" value="NatK-like_C"/>
</dbReference>
<evidence type="ECO:0000313" key="3">
    <source>
        <dbReference type="EMBL" id="KGJ54837.1"/>
    </source>
</evidence>
<keyword evidence="1" id="KW-1133">Transmembrane helix</keyword>
<feature type="transmembrane region" description="Helical" evidence="1">
    <location>
        <begin position="144"/>
        <end position="162"/>
    </location>
</feature>
<keyword evidence="1" id="KW-0812">Transmembrane</keyword>
<organism evidence="3 4">
    <name type="scientific">Clostridium innocuum</name>
    <dbReference type="NCBI Taxonomy" id="1522"/>
    <lineage>
        <taxon>Bacteria</taxon>
        <taxon>Bacillati</taxon>
        <taxon>Bacillota</taxon>
        <taxon>Clostridia</taxon>
        <taxon>Eubacteriales</taxon>
        <taxon>Clostridiaceae</taxon>
        <taxon>Clostridium</taxon>
    </lineage>
</organism>
<feature type="transmembrane region" description="Helical" evidence="1">
    <location>
        <begin position="40"/>
        <end position="63"/>
    </location>
</feature>
<dbReference type="GO" id="GO:0042802">
    <property type="term" value="F:identical protein binding"/>
    <property type="evidence" value="ECO:0007669"/>
    <property type="project" value="TreeGrafter"/>
</dbReference>
<dbReference type="EMBL" id="JQIF01000007">
    <property type="protein sequence ID" value="KGJ54837.1"/>
    <property type="molecule type" value="Genomic_DNA"/>
</dbReference>
<keyword evidence="1" id="KW-0472">Membrane</keyword>
<feature type="transmembrane region" description="Helical" evidence="1">
    <location>
        <begin position="75"/>
        <end position="93"/>
    </location>
</feature>
<protein>
    <recommendedName>
        <fullName evidence="2">Sensor histidine kinase NatK-like C-terminal domain-containing protein</fullName>
    </recommendedName>
</protein>
<dbReference type="Proteomes" id="UP000030008">
    <property type="component" value="Unassembled WGS sequence"/>
</dbReference>
<dbReference type="Gene3D" id="3.30.565.10">
    <property type="entry name" value="Histidine kinase-like ATPase, C-terminal domain"/>
    <property type="match status" value="1"/>
</dbReference>
<dbReference type="InterPro" id="IPR036890">
    <property type="entry name" value="HATPase_C_sf"/>
</dbReference>
<sequence>MSVNLLFLHFAGFLLQTLPFAFLACLPFPNHLIYGGKKRILCFCSAGLTFAALVFTLLMNYLYTRDGSGFANMRGAADMYFLVVLLITAGYIYRHTQELFIKKLLVYMTVIHYGAVIFTFVTPFVNISSSIFYDPTYTIYNKNVGVNLLLLIVSYPLVALFMRNTMARILPAMDRAAAQRGCLYLVSVMFLYCLCIFTMTNRTAGFLDDRDMLLFLTSVLATDAIVYYMYFSELKVSLTNQELNQQLESFQTQYEKITSSIEDARKIRHDLQHHLNVIRSMLQENRLEDLDCYLTQYTRSIDEVSQQKYTACPLLDSILNYYMQRCASACISIEIDAVVVKAPPIEAIDLTVLLGNALENAIQESELTELADIQIYIRYVDEYLLIRVENECNYKADSGMIVPKKHSQKHSYGMINMRTVCEKYGGNAAFYKADTKFIASFILYP</sequence>